<dbReference type="Pfam" id="PF12158">
    <property type="entry name" value="DUF3592"/>
    <property type="match status" value="1"/>
</dbReference>
<accession>A0ABY1FRG4</accession>
<evidence type="ECO:0000313" key="4">
    <source>
        <dbReference type="Proteomes" id="UP000199211"/>
    </source>
</evidence>
<dbReference type="RefSeq" id="WP_081899211.1">
    <property type="nucleotide sequence ID" value="NZ_CP136535.1"/>
</dbReference>
<evidence type="ECO:0000313" key="3">
    <source>
        <dbReference type="EMBL" id="SFL92335.1"/>
    </source>
</evidence>
<protein>
    <recommendedName>
        <fullName evidence="2">DUF3592 domain-containing protein</fullName>
    </recommendedName>
</protein>
<organism evidence="3 4">
    <name type="scientific">Marinobacter salarius</name>
    <dbReference type="NCBI Taxonomy" id="1420917"/>
    <lineage>
        <taxon>Bacteria</taxon>
        <taxon>Pseudomonadati</taxon>
        <taxon>Pseudomonadota</taxon>
        <taxon>Gammaproteobacteria</taxon>
        <taxon>Pseudomonadales</taxon>
        <taxon>Marinobacteraceae</taxon>
        <taxon>Marinobacter</taxon>
    </lineage>
</organism>
<gene>
    <name evidence="3" type="ORF">SAMN04487868_11578</name>
</gene>
<keyword evidence="4" id="KW-1185">Reference proteome</keyword>
<proteinExistence type="predicted"/>
<keyword evidence="1" id="KW-0472">Membrane</keyword>
<dbReference type="Proteomes" id="UP000199211">
    <property type="component" value="Unassembled WGS sequence"/>
</dbReference>
<sequence length="241" mass="26472">MDETIKGTEMKTFKTLRLIFTLVGLGMLAGAFFAFQSTSTFLETATAKPGVVSDLIRSRSSDSNAYYPIVRFEYESGRPVEFQSSSGSNPASYSRGEEVRVLFAPGEPESARIDDFFSLWGVALIVGGIGAAFFLVGAGMFVVPAIRNGSAAKLRKTGQLVQSRYQGVERNERLVMNGKSPYQIVCQWQNPVTSDIHVFRSGNLWFNPSSHILGDSIPVYINPTNPGQYWVDTSFLPKLAS</sequence>
<feature type="transmembrane region" description="Helical" evidence="1">
    <location>
        <begin position="117"/>
        <end position="146"/>
    </location>
</feature>
<reference evidence="3 4" key="1">
    <citation type="submission" date="2016-10" db="EMBL/GenBank/DDBJ databases">
        <authorList>
            <person name="Varghese N."/>
            <person name="Submissions S."/>
        </authorList>
    </citation>
    <scope>NUCLEOTIDE SEQUENCE [LARGE SCALE GENOMIC DNA]</scope>
    <source>
        <strain evidence="3 4">DSM 26291</strain>
    </source>
</reference>
<feature type="transmembrane region" description="Helical" evidence="1">
    <location>
        <begin position="16"/>
        <end position="35"/>
    </location>
</feature>
<evidence type="ECO:0000256" key="1">
    <source>
        <dbReference type="SAM" id="Phobius"/>
    </source>
</evidence>
<feature type="domain" description="DUF3592" evidence="2">
    <location>
        <begin position="49"/>
        <end position="117"/>
    </location>
</feature>
<dbReference type="EMBL" id="FOTV01000015">
    <property type="protein sequence ID" value="SFL92335.1"/>
    <property type="molecule type" value="Genomic_DNA"/>
</dbReference>
<keyword evidence="1" id="KW-1133">Transmembrane helix</keyword>
<keyword evidence="1" id="KW-0812">Transmembrane</keyword>
<dbReference type="InterPro" id="IPR021994">
    <property type="entry name" value="DUF3592"/>
</dbReference>
<name>A0ABY1FRG4_9GAMM</name>
<evidence type="ECO:0000259" key="2">
    <source>
        <dbReference type="Pfam" id="PF12158"/>
    </source>
</evidence>
<comment type="caution">
    <text evidence="3">The sequence shown here is derived from an EMBL/GenBank/DDBJ whole genome shotgun (WGS) entry which is preliminary data.</text>
</comment>